<evidence type="ECO:0000313" key="2">
    <source>
        <dbReference type="Proteomes" id="UP000027920"/>
    </source>
</evidence>
<dbReference type="AlphaFoldDB" id="A0A072P282"/>
<organism evidence="1 2">
    <name type="scientific">Exophiala aquamarina CBS 119918</name>
    <dbReference type="NCBI Taxonomy" id="1182545"/>
    <lineage>
        <taxon>Eukaryota</taxon>
        <taxon>Fungi</taxon>
        <taxon>Dikarya</taxon>
        <taxon>Ascomycota</taxon>
        <taxon>Pezizomycotina</taxon>
        <taxon>Eurotiomycetes</taxon>
        <taxon>Chaetothyriomycetidae</taxon>
        <taxon>Chaetothyriales</taxon>
        <taxon>Herpotrichiellaceae</taxon>
        <taxon>Exophiala</taxon>
    </lineage>
</organism>
<dbReference type="GeneID" id="25285073"/>
<dbReference type="VEuPathDB" id="FungiDB:A1O9_10168"/>
<dbReference type="EMBL" id="AMGV01000012">
    <property type="protein sequence ID" value="KEF53767.1"/>
    <property type="molecule type" value="Genomic_DNA"/>
</dbReference>
<dbReference type="HOGENOM" id="CLU_940203_0_0_1"/>
<comment type="caution">
    <text evidence="1">The sequence shown here is derived from an EMBL/GenBank/DDBJ whole genome shotgun (WGS) entry which is preliminary data.</text>
</comment>
<reference evidence="1 2" key="1">
    <citation type="submission" date="2013-03" db="EMBL/GenBank/DDBJ databases">
        <title>The Genome Sequence of Exophiala aquamarina CBS 119918.</title>
        <authorList>
            <consortium name="The Broad Institute Genomics Platform"/>
            <person name="Cuomo C."/>
            <person name="de Hoog S."/>
            <person name="Gorbushina A."/>
            <person name="Walker B."/>
            <person name="Young S.K."/>
            <person name="Zeng Q."/>
            <person name="Gargeya S."/>
            <person name="Fitzgerald M."/>
            <person name="Haas B."/>
            <person name="Abouelleil A."/>
            <person name="Allen A.W."/>
            <person name="Alvarado L."/>
            <person name="Arachchi H.M."/>
            <person name="Berlin A.M."/>
            <person name="Chapman S.B."/>
            <person name="Gainer-Dewar J."/>
            <person name="Goldberg J."/>
            <person name="Griggs A."/>
            <person name="Gujja S."/>
            <person name="Hansen M."/>
            <person name="Howarth C."/>
            <person name="Imamovic A."/>
            <person name="Ireland A."/>
            <person name="Larimer J."/>
            <person name="McCowan C."/>
            <person name="Murphy C."/>
            <person name="Pearson M."/>
            <person name="Poon T.W."/>
            <person name="Priest M."/>
            <person name="Roberts A."/>
            <person name="Saif S."/>
            <person name="Shea T."/>
            <person name="Sisk P."/>
            <person name="Sykes S."/>
            <person name="Wortman J."/>
            <person name="Nusbaum C."/>
            <person name="Birren B."/>
        </authorList>
    </citation>
    <scope>NUCLEOTIDE SEQUENCE [LARGE SCALE GENOMIC DNA]</scope>
    <source>
        <strain evidence="1 2">CBS 119918</strain>
    </source>
</reference>
<proteinExistence type="predicted"/>
<gene>
    <name evidence="1" type="ORF">A1O9_10168</name>
</gene>
<keyword evidence="2" id="KW-1185">Reference proteome</keyword>
<evidence type="ECO:0000313" key="1">
    <source>
        <dbReference type="EMBL" id="KEF53767.1"/>
    </source>
</evidence>
<dbReference type="RefSeq" id="XP_013256357.1">
    <property type="nucleotide sequence ID" value="XM_013400903.1"/>
</dbReference>
<protein>
    <submittedName>
        <fullName evidence="1">Uncharacterized protein</fullName>
    </submittedName>
</protein>
<name>A0A072P282_9EURO</name>
<dbReference type="Proteomes" id="UP000027920">
    <property type="component" value="Unassembled WGS sequence"/>
</dbReference>
<sequence length="296" mass="34248">MRADYAWEVAEREELKAKATYDVLSSKHEQGLPDDYTNPEADSISVPAILSIYPTRSAWVRDNQSALQASSRHRKGLVVQIMYLNALRNTKAPLLLDRSDRINNAECETALVKNLRNWLDFCARVPHLSAQAWKRATWCELLETEYRKMEPEWIKFWDYQESAHKQLWSGGNEYRDKKHAFCTLLKQHCTKKLFLQRKILESTDVLPELYAPEIPWLDMDVRLLRYNTRDGMPLLKPIFFTAGNKHFMDSGMTVGEVEAEIVELSMELESDDGDDGDDTNNTTRIVEVIDDSDEAQ</sequence>
<accession>A0A072P282</accession>